<evidence type="ECO:0000256" key="5">
    <source>
        <dbReference type="ARBA" id="ARBA00022448"/>
    </source>
</evidence>
<organism evidence="16">
    <name type="scientific">Sporobolus alterniflorus</name>
    <name type="common">smooth cordgrass</name>
    <dbReference type="NCBI Taxonomy" id="29706"/>
    <lineage>
        <taxon>Eukaryota</taxon>
        <taxon>Viridiplantae</taxon>
        <taxon>Streptophyta</taxon>
        <taxon>Embryophyta</taxon>
        <taxon>Tracheophyta</taxon>
        <taxon>Spermatophyta</taxon>
        <taxon>Magnoliopsida</taxon>
        <taxon>Liliopsida</taxon>
        <taxon>Poales</taxon>
        <taxon>Poaceae</taxon>
        <taxon>PACMAD clade</taxon>
        <taxon>Chloridoideae</taxon>
        <taxon>Zoysieae</taxon>
        <taxon>Sporobolinae</taxon>
        <taxon>Sporobolus</taxon>
    </lineage>
</organism>
<evidence type="ECO:0000256" key="4">
    <source>
        <dbReference type="ARBA" id="ARBA00011648"/>
    </source>
</evidence>
<keyword evidence="12 15" id="KW-0472">Membrane</keyword>
<keyword evidence="9" id="KW-0999">Mitochondrion inner membrane</keyword>
<evidence type="ECO:0000256" key="8">
    <source>
        <dbReference type="ARBA" id="ARBA00022781"/>
    </source>
</evidence>
<dbReference type="NCBIfam" id="TIGR01131">
    <property type="entry name" value="ATP_synt_6_or_A"/>
    <property type="match status" value="1"/>
</dbReference>
<keyword evidence="11" id="KW-0406">Ion transport</keyword>
<dbReference type="PROSITE" id="PS00449">
    <property type="entry name" value="ATPASE_A"/>
    <property type="match status" value="1"/>
</dbReference>
<geneLocation type="mitochondrion" evidence="16"/>
<sequence>MRVTMRLSGMDMKGRNMLFATRKPICITIRRLTGWGPAPAPAPVPGPNDLESYALPVLNHVNQYLRHARLYFPSMDEFRAFRHELFHPRFHNGTGTTWSSILEEIRTPQGVANLGHEIRDLHARMSAERGWNERIPDIGWGAPNPVVESSSPLDQFSIHPIMDLHIGNYDFSFTNPSLSMLLTLGLVLLLVFVVTKKGGGKSVPNAWQSLVELIYDFVPNLVNEQIGGLSGNVKQKFFPRISVTFTFLLFCNLQGMIPFSFTVTSHFLITLALSFSIFIGITIVGFQRHGLHFFSFLLPAGVPLPLAPFLVLLELISHCFRALSSGIRLFANMMAGHSSVKILSGFAWTMLFLNNIFYFIGDLGPLFIVLALTGLELGVAISQAHVSTISICIYLNDATNLHQNE</sequence>
<dbReference type="GO" id="GO:0005743">
    <property type="term" value="C:mitochondrial inner membrane"/>
    <property type="evidence" value="ECO:0007669"/>
    <property type="project" value="UniProtKB-SubCell"/>
</dbReference>
<evidence type="ECO:0000256" key="10">
    <source>
        <dbReference type="ARBA" id="ARBA00022989"/>
    </source>
</evidence>
<keyword evidence="10 15" id="KW-1133">Transmembrane helix</keyword>
<gene>
    <name evidence="16" type="primary">atp6</name>
</gene>
<dbReference type="CDD" id="cd00310">
    <property type="entry name" value="ATP-synt_Fo_a_6"/>
    <property type="match status" value="1"/>
</dbReference>
<evidence type="ECO:0000256" key="3">
    <source>
        <dbReference type="ARBA" id="ARBA00006810"/>
    </source>
</evidence>
<evidence type="ECO:0000256" key="9">
    <source>
        <dbReference type="ARBA" id="ARBA00022792"/>
    </source>
</evidence>
<evidence type="ECO:0000256" key="14">
    <source>
        <dbReference type="RuleBase" id="RU004450"/>
    </source>
</evidence>
<dbReference type="InterPro" id="IPR023011">
    <property type="entry name" value="ATP_synth_F0_asu_AS"/>
</dbReference>
<dbReference type="InterPro" id="IPR045083">
    <property type="entry name" value="ATP_synth_F0_asu_bact/mt"/>
</dbReference>
<dbReference type="GO" id="GO:0046933">
    <property type="term" value="F:proton-transporting ATP synthase activity, rotational mechanism"/>
    <property type="evidence" value="ECO:0007669"/>
    <property type="project" value="TreeGrafter"/>
</dbReference>
<dbReference type="AlphaFoldDB" id="A0A7D9MX04"/>
<dbReference type="InterPro" id="IPR035908">
    <property type="entry name" value="F0_ATP_A_sf"/>
</dbReference>
<evidence type="ECO:0000256" key="1">
    <source>
        <dbReference type="ARBA" id="ARBA00002070"/>
    </source>
</evidence>
<evidence type="ECO:0000256" key="12">
    <source>
        <dbReference type="ARBA" id="ARBA00023136"/>
    </source>
</evidence>
<evidence type="ECO:0000256" key="2">
    <source>
        <dbReference type="ARBA" id="ARBA00004448"/>
    </source>
</evidence>
<dbReference type="SUPFAM" id="SSF81336">
    <property type="entry name" value="F1F0 ATP synthase subunit A"/>
    <property type="match status" value="1"/>
</dbReference>
<comment type="similarity">
    <text evidence="3">Belongs to the ATPase A chain family.</text>
</comment>
<dbReference type="Gene3D" id="1.20.120.220">
    <property type="entry name" value="ATP synthase, F0 complex, subunit A"/>
    <property type="match status" value="1"/>
</dbReference>
<protein>
    <recommendedName>
        <fullName evidence="14">ATP synthase subunit a</fullName>
    </recommendedName>
</protein>
<reference evidence="16" key="1">
    <citation type="submission" date="2020-05" db="EMBL/GenBank/DDBJ databases">
        <authorList>
            <person name="Wang Y."/>
        </authorList>
    </citation>
    <scope>NUCLEOTIDE SEQUENCE</scope>
    <source>
        <strain evidence="16">S0325</strain>
    </source>
</reference>
<comment type="subunit">
    <text evidence="4">F-type ATPases have 2 components, CF(1) - the catalytic core - and CF(0) - the membrane proton channel. CF(1) has five subunits: alpha(3), beta(3), gamma(1), delta(1), epsilon(1). CF(0) has three main subunits: a, b and c.</text>
</comment>
<feature type="transmembrane region" description="Helical" evidence="15">
    <location>
        <begin position="178"/>
        <end position="195"/>
    </location>
</feature>
<name>A0A7D9MX04_9POAL</name>
<evidence type="ECO:0000256" key="7">
    <source>
        <dbReference type="ARBA" id="ARBA00022692"/>
    </source>
</evidence>
<keyword evidence="16" id="KW-0496">Mitochondrion</keyword>
<dbReference type="NCBIfam" id="NF004482">
    <property type="entry name" value="PRK05815.2-4"/>
    <property type="match status" value="1"/>
</dbReference>
<keyword evidence="6" id="KW-0138">CF(0)</keyword>
<dbReference type="PANTHER" id="PTHR11410:SF0">
    <property type="entry name" value="ATP SYNTHASE SUBUNIT A"/>
    <property type="match status" value="1"/>
</dbReference>
<keyword evidence="7 15" id="KW-0812">Transmembrane</keyword>
<dbReference type="PRINTS" id="PR00123">
    <property type="entry name" value="ATPASEA"/>
</dbReference>
<evidence type="ECO:0000256" key="6">
    <source>
        <dbReference type="ARBA" id="ARBA00022547"/>
    </source>
</evidence>
<evidence type="ECO:0000256" key="11">
    <source>
        <dbReference type="ARBA" id="ARBA00023065"/>
    </source>
</evidence>
<accession>A0A7D9MX04</accession>
<dbReference type="EMBL" id="MT471321">
    <property type="protein sequence ID" value="QLA48175.1"/>
    <property type="molecule type" value="Genomic_DNA"/>
</dbReference>
<dbReference type="GO" id="GO:0045259">
    <property type="term" value="C:proton-transporting ATP synthase complex"/>
    <property type="evidence" value="ECO:0007669"/>
    <property type="project" value="UniProtKB-KW"/>
</dbReference>
<dbReference type="Pfam" id="PF00119">
    <property type="entry name" value="ATP-synt_A"/>
    <property type="match status" value="1"/>
</dbReference>
<dbReference type="InterPro" id="IPR000568">
    <property type="entry name" value="ATP_synth_F0_asu"/>
</dbReference>
<comment type="subcellular location">
    <subcellularLocation>
        <location evidence="2 14">Mitochondrion inner membrane</location>
        <topology evidence="2 14">Multi-pass membrane protein</topology>
    </subcellularLocation>
</comment>
<evidence type="ECO:0000313" key="16">
    <source>
        <dbReference type="EMBL" id="QLA48175.1"/>
    </source>
</evidence>
<feature type="transmembrane region" description="Helical" evidence="15">
    <location>
        <begin position="267"/>
        <end position="286"/>
    </location>
</feature>
<dbReference type="PANTHER" id="PTHR11410">
    <property type="entry name" value="ATP SYNTHASE SUBUNIT A"/>
    <property type="match status" value="1"/>
</dbReference>
<proteinExistence type="inferred from homology"/>
<evidence type="ECO:0000256" key="13">
    <source>
        <dbReference type="ARBA" id="ARBA00023310"/>
    </source>
</evidence>
<comment type="function">
    <text evidence="1">Mitochondrial membrane ATP synthase (F(1)F(0) ATP synthase or Complex V) produces ATP from ADP in the presence of a proton gradient across the membrane which is generated by electron transport complexes of the respiratory chain. F-type ATPases consist of two structural domains, F(1) - containing the extramembraneous catalytic core and F(0) - containing the membrane proton channel, linked together by a central stalk and a peripheral stalk. During catalysis, ATP synthesis in the catalytic domain of F(1) is coupled via a rotary mechanism of the central stalk subunits to proton translocation. Key component of the proton channel; it may play a direct role in the translocation of protons across the membrane.</text>
</comment>
<feature type="transmembrane region" description="Helical" evidence="15">
    <location>
        <begin position="366"/>
        <end position="395"/>
    </location>
</feature>
<keyword evidence="13" id="KW-0066">ATP synthesis</keyword>
<evidence type="ECO:0000256" key="15">
    <source>
        <dbReference type="SAM" id="Phobius"/>
    </source>
</evidence>
<feature type="transmembrane region" description="Helical" evidence="15">
    <location>
        <begin position="237"/>
        <end position="255"/>
    </location>
</feature>
<dbReference type="HAMAP" id="MF_01393">
    <property type="entry name" value="ATP_synth_a_bact"/>
    <property type="match status" value="1"/>
</dbReference>
<dbReference type="FunFam" id="1.20.120.220:FF:000003">
    <property type="entry name" value="ATP synthase subunit a"/>
    <property type="match status" value="1"/>
</dbReference>
<keyword evidence="5" id="KW-0813">Transport</keyword>
<keyword evidence="8" id="KW-0375">Hydrogen ion transport</keyword>